<evidence type="ECO:0000313" key="1">
    <source>
        <dbReference type="EMBL" id="GAA4544214.1"/>
    </source>
</evidence>
<keyword evidence="2" id="KW-1185">Reference proteome</keyword>
<reference evidence="2" key="1">
    <citation type="journal article" date="2019" name="Int. J. Syst. Evol. Microbiol.">
        <title>The Global Catalogue of Microorganisms (GCM) 10K type strain sequencing project: providing services to taxonomists for standard genome sequencing and annotation.</title>
        <authorList>
            <consortium name="The Broad Institute Genomics Platform"/>
            <consortium name="The Broad Institute Genome Sequencing Center for Infectious Disease"/>
            <person name="Wu L."/>
            <person name="Ma J."/>
        </authorList>
    </citation>
    <scope>NUCLEOTIDE SEQUENCE [LARGE SCALE GENOMIC DNA]</scope>
    <source>
        <strain evidence="2">JCM 17906</strain>
    </source>
</reference>
<dbReference type="Proteomes" id="UP001501598">
    <property type="component" value="Unassembled WGS sequence"/>
</dbReference>
<dbReference type="EMBL" id="BAABGT010000029">
    <property type="protein sequence ID" value="GAA4544214.1"/>
    <property type="molecule type" value="Genomic_DNA"/>
</dbReference>
<evidence type="ECO:0000313" key="2">
    <source>
        <dbReference type="Proteomes" id="UP001501598"/>
    </source>
</evidence>
<accession>A0ABP8RQZ3</accession>
<protein>
    <recommendedName>
        <fullName evidence="3">Zinc finger/thioredoxin putative domain-containing protein</fullName>
    </recommendedName>
</protein>
<name>A0ABP8RQZ3_9PSEU</name>
<evidence type="ECO:0008006" key="3">
    <source>
        <dbReference type="Google" id="ProtNLM"/>
    </source>
</evidence>
<comment type="caution">
    <text evidence="1">The sequence shown here is derived from an EMBL/GenBank/DDBJ whole genome shotgun (WGS) entry which is preliminary data.</text>
</comment>
<gene>
    <name evidence="1" type="ORF">GCM10023175_22050</name>
</gene>
<sequence>MALSCPSCELSTVEYAETTEDDQTRLRCTSCAHLWLHRPIIVVPAAPPARTARRTRTLTLDEAKAYFPTEDDLTDATRTRVANLKQQFLARQPATDSRVGPYFARYRQIFSADGLPAADPADLKEFANNSIGAHPGNMSVFNRYWNSLGDQAAAQQLRGVIDYLLRGADEAVEDRLETLINPRNPKGMTGFRESLLTRVLCVIHPDRFLPILTYTSAAGGKREVAATVFGLELPAPERTSMTTGRLVFWSNDLLLKLCGPGFVDVAHASEFLWWAKDES</sequence>
<proteinExistence type="predicted"/>
<organism evidence="1 2">
    <name type="scientific">Pseudonocardia xishanensis</name>
    <dbReference type="NCBI Taxonomy" id="630995"/>
    <lineage>
        <taxon>Bacteria</taxon>
        <taxon>Bacillati</taxon>
        <taxon>Actinomycetota</taxon>
        <taxon>Actinomycetes</taxon>
        <taxon>Pseudonocardiales</taxon>
        <taxon>Pseudonocardiaceae</taxon>
        <taxon>Pseudonocardia</taxon>
    </lineage>
</organism>